<dbReference type="PANTHER" id="PTHR35748:SF1">
    <property type="entry name" value="OS05G0358400 PROTEIN"/>
    <property type="match status" value="1"/>
</dbReference>
<sequence>MNGKSMGFVLRDVPEECTYPTVAVIGSMVNIIGFGSLLSEKSARSTFGHHLRHFRLARVKNYRRVFVHPASIFFQRGIARPESKVEIASLSTEPCQGCSFTISVFEIPEEQLPDFYAREEEFNIVSVEFEEENGRVNFGLMCCRWTDEEYIKARGQNEFDRLYGAYGLTTIWGFGEDSGILPCRVYLRHCLLAVQKLGEAIYDDFINNTFLGDRRTSLKTYIAQNPSIMQELPPLHLADRYSGWTEPHSFTHQCDKVAVMTMVKILGYGSLLSETSVRSTFGVTMKNFRLGRVHNYRRVFSLPGSLFFREKIANLATKEIGGLCVEPSAGSSFIVSIFEVPEEQLPAFYQRELLYDVQNVEYEEHDGTKDKALMCLRWTDEGLVEKHGQAFFDEKYRAHGLETVWGWGPESGILPCRVYLRHCLLSVEKLGEVESRIDISDAVYNDFVENSFLGDRKTTIKEYITKHPEIMDARPPPSLIGRYSG</sequence>
<comment type="caution">
    <text evidence="1">The sequence shown here is derived from an EMBL/GenBank/DDBJ whole genome shotgun (WGS) entry which is preliminary data.</text>
</comment>
<evidence type="ECO:0000313" key="2">
    <source>
        <dbReference type="Proteomes" id="UP000243217"/>
    </source>
</evidence>
<reference evidence="1 2" key="1">
    <citation type="journal article" date="2014" name="Genome Biol. Evol.">
        <title>The secreted proteins of Achlya hypogyna and Thraustotheca clavata identify the ancestral oomycete secretome and reveal gene acquisitions by horizontal gene transfer.</title>
        <authorList>
            <person name="Misner I."/>
            <person name="Blouin N."/>
            <person name="Leonard G."/>
            <person name="Richards T.A."/>
            <person name="Lane C.E."/>
        </authorList>
    </citation>
    <scope>NUCLEOTIDE SEQUENCE [LARGE SCALE GENOMIC DNA]</scope>
    <source>
        <strain evidence="1 2">ATCC 34112</strain>
    </source>
</reference>
<evidence type="ECO:0000313" key="1">
    <source>
        <dbReference type="EMBL" id="OQR81771.1"/>
    </source>
</evidence>
<gene>
    <name evidence="1" type="ORF">THRCLA_11419</name>
</gene>
<dbReference type="EMBL" id="JNBS01004901">
    <property type="protein sequence ID" value="OQR81771.1"/>
    <property type="molecule type" value="Genomic_DNA"/>
</dbReference>
<dbReference type="AlphaFoldDB" id="A0A1V9Y7S3"/>
<dbReference type="Proteomes" id="UP000243217">
    <property type="component" value="Unassembled WGS sequence"/>
</dbReference>
<organism evidence="1 2">
    <name type="scientific">Thraustotheca clavata</name>
    <dbReference type="NCBI Taxonomy" id="74557"/>
    <lineage>
        <taxon>Eukaryota</taxon>
        <taxon>Sar</taxon>
        <taxon>Stramenopiles</taxon>
        <taxon>Oomycota</taxon>
        <taxon>Saprolegniomycetes</taxon>
        <taxon>Saprolegniales</taxon>
        <taxon>Achlyaceae</taxon>
        <taxon>Thraustotheca</taxon>
    </lineage>
</organism>
<dbReference type="PANTHER" id="PTHR35748">
    <property type="entry name" value="OS05G0358400 PROTEIN"/>
    <property type="match status" value="1"/>
</dbReference>
<name>A0A1V9Y7S3_9STRA</name>
<proteinExistence type="predicted"/>
<protein>
    <submittedName>
        <fullName evidence="1">Uncharacterized protein</fullName>
    </submittedName>
</protein>
<keyword evidence="2" id="KW-1185">Reference proteome</keyword>
<dbReference type="Gene3D" id="3.10.490.10">
    <property type="entry name" value="Gamma-glutamyl cyclotransferase-like"/>
    <property type="match status" value="1"/>
</dbReference>
<dbReference type="OrthoDB" id="565040at2759"/>
<accession>A0A1V9Y7S3</accession>